<feature type="compositionally biased region" description="Low complexity" evidence="2">
    <location>
        <begin position="38"/>
        <end position="140"/>
    </location>
</feature>
<keyword evidence="1" id="KW-0175">Coiled coil</keyword>
<comment type="caution">
    <text evidence="3">The sequence shown here is derived from an EMBL/GenBank/DDBJ whole genome shotgun (WGS) entry which is preliminary data.</text>
</comment>
<feature type="compositionally biased region" description="Gly residues" evidence="2">
    <location>
        <begin position="231"/>
        <end position="252"/>
    </location>
</feature>
<name>A0AAJ0IFP7_9PEZI</name>
<accession>A0AAJ0IFP7</accession>
<proteinExistence type="predicted"/>
<feature type="coiled-coil region" evidence="1">
    <location>
        <begin position="194"/>
        <end position="221"/>
    </location>
</feature>
<dbReference type="RefSeq" id="XP_062697190.1">
    <property type="nucleotide sequence ID" value="XM_062841088.1"/>
</dbReference>
<keyword evidence="4" id="KW-1185">Reference proteome</keyword>
<evidence type="ECO:0000313" key="4">
    <source>
        <dbReference type="Proteomes" id="UP001285908"/>
    </source>
</evidence>
<organism evidence="3 4">
    <name type="scientific">Neurospora hispaniola</name>
    <dbReference type="NCBI Taxonomy" id="588809"/>
    <lineage>
        <taxon>Eukaryota</taxon>
        <taxon>Fungi</taxon>
        <taxon>Dikarya</taxon>
        <taxon>Ascomycota</taxon>
        <taxon>Pezizomycotina</taxon>
        <taxon>Sordariomycetes</taxon>
        <taxon>Sordariomycetidae</taxon>
        <taxon>Sordariales</taxon>
        <taxon>Sordariaceae</taxon>
        <taxon>Neurospora</taxon>
    </lineage>
</organism>
<feature type="region of interest" description="Disordered" evidence="2">
    <location>
        <begin position="221"/>
        <end position="255"/>
    </location>
</feature>
<gene>
    <name evidence="3" type="ORF">B0T23DRAFT_450334</name>
</gene>
<evidence type="ECO:0000313" key="3">
    <source>
        <dbReference type="EMBL" id="KAK3499557.1"/>
    </source>
</evidence>
<feature type="region of interest" description="Disordered" evidence="2">
    <location>
        <begin position="1"/>
        <end position="166"/>
    </location>
</feature>
<dbReference type="AlphaFoldDB" id="A0AAJ0IFP7"/>
<dbReference type="Proteomes" id="UP001285908">
    <property type="component" value="Unassembled WGS sequence"/>
</dbReference>
<protein>
    <submittedName>
        <fullName evidence="3">Uncharacterized protein</fullName>
    </submittedName>
</protein>
<sequence length="288" mass="31262">MADRRPGPNFKPAAPSRTAPPPHTGLSSAGAGAGAGARVGASVRRNLFQQPQSQPAQASRQPTVVPDTQSQGHFQSQQVFQSQTSQTSHSQIHQSNFQSHIPHPQAHHQQASYLTQPPSSYSDSYPYPQDLLSQQHQQLPQHHEEDTKMTSSQEPQPLTDAITDPNLEIVVRDKETGEIDLGHDPPTPPYDEEMETIMETRMEQEKERERLADAVREWLTEHEAEGRGDVGPEGAGGGGGGEGAGGGGGGGMDTEDLLEAVKASLKAKVAALSEDNWMFEREEVLHLH</sequence>
<evidence type="ECO:0000256" key="2">
    <source>
        <dbReference type="SAM" id="MobiDB-lite"/>
    </source>
</evidence>
<reference evidence="3 4" key="1">
    <citation type="journal article" date="2023" name="Mol. Phylogenet. Evol.">
        <title>Genome-scale phylogeny and comparative genomics of the fungal order Sordariales.</title>
        <authorList>
            <person name="Hensen N."/>
            <person name="Bonometti L."/>
            <person name="Westerberg I."/>
            <person name="Brannstrom I.O."/>
            <person name="Guillou S."/>
            <person name="Cros-Aarteil S."/>
            <person name="Calhoun S."/>
            <person name="Haridas S."/>
            <person name="Kuo A."/>
            <person name="Mondo S."/>
            <person name="Pangilinan J."/>
            <person name="Riley R."/>
            <person name="LaButti K."/>
            <person name="Andreopoulos B."/>
            <person name="Lipzen A."/>
            <person name="Chen C."/>
            <person name="Yan M."/>
            <person name="Daum C."/>
            <person name="Ng V."/>
            <person name="Clum A."/>
            <person name="Steindorff A."/>
            <person name="Ohm R.A."/>
            <person name="Martin F."/>
            <person name="Silar P."/>
            <person name="Natvig D.O."/>
            <person name="Lalanne C."/>
            <person name="Gautier V."/>
            <person name="Ament-Velasquez S.L."/>
            <person name="Kruys A."/>
            <person name="Hutchinson M.I."/>
            <person name="Powell A.J."/>
            <person name="Barry K."/>
            <person name="Miller A.N."/>
            <person name="Grigoriev I.V."/>
            <person name="Debuchy R."/>
            <person name="Gladieux P."/>
            <person name="Hiltunen Thoren M."/>
            <person name="Johannesson H."/>
        </authorList>
    </citation>
    <scope>NUCLEOTIDE SEQUENCE [LARGE SCALE GENOMIC DNA]</scope>
    <source>
        <strain evidence="3 4">FGSC 10403</strain>
    </source>
</reference>
<dbReference type="GeneID" id="87878710"/>
<evidence type="ECO:0000256" key="1">
    <source>
        <dbReference type="SAM" id="Coils"/>
    </source>
</evidence>
<feature type="compositionally biased region" description="Basic and acidic residues" evidence="2">
    <location>
        <begin position="221"/>
        <end position="230"/>
    </location>
</feature>
<dbReference type="EMBL" id="JAULSX010000001">
    <property type="protein sequence ID" value="KAK3499557.1"/>
    <property type="molecule type" value="Genomic_DNA"/>
</dbReference>